<reference evidence="1" key="1">
    <citation type="submission" date="2023-07" db="EMBL/GenBank/DDBJ databases">
        <title>Genomic Encyclopedia of Type Strains, Phase IV (KMG-IV): sequencing the most valuable type-strain genomes for metagenomic binning, comparative biology and taxonomic classification.</title>
        <authorList>
            <person name="Goeker M."/>
        </authorList>
    </citation>
    <scope>NUCLEOTIDE SEQUENCE</scope>
    <source>
        <strain evidence="1">DSM 26174</strain>
    </source>
</reference>
<evidence type="ECO:0000313" key="1">
    <source>
        <dbReference type="EMBL" id="MDR6237920.1"/>
    </source>
</evidence>
<evidence type="ECO:0000313" key="2">
    <source>
        <dbReference type="Proteomes" id="UP001185092"/>
    </source>
</evidence>
<dbReference type="AlphaFoldDB" id="A0AAE3XK04"/>
<accession>A0AAE3XK04</accession>
<dbReference type="Proteomes" id="UP001185092">
    <property type="component" value="Unassembled WGS sequence"/>
</dbReference>
<name>A0AAE3XK04_9BACT</name>
<protein>
    <submittedName>
        <fullName evidence="1">Uncharacterized protein</fullName>
    </submittedName>
</protein>
<keyword evidence="2" id="KW-1185">Reference proteome</keyword>
<comment type="caution">
    <text evidence="1">The sequence shown here is derived from an EMBL/GenBank/DDBJ whole genome shotgun (WGS) entry which is preliminary data.</text>
</comment>
<proteinExistence type="predicted"/>
<sequence length="32" mass="3733">MNNREQLMFAVLSRYDNYTFSAFKASDSLTLV</sequence>
<organism evidence="1 2">
    <name type="scientific">Aureibacter tunicatorum</name>
    <dbReference type="NCBI Taxonomy" id="866807"/>
    <lineage>
        <taxon>Bacteria</taxon>
        <taxon>Pseudomonadati</taxon>
        <taxon>Bacteroidota</taxon>
        <taxon>Cytophagia</taxon>
        <taxon>Cytophagales</taxon>
        <taxon>Persicobacteraceae</taxon>
        <taxon>Aureibacter</taxon>
    </lineage>
</organism>
<dbReference type="EMBL" id="JAVDQD010000001">
    <property type="protein sequence ID" value="MDR6237920.1"/>
    <property type="molecule type" value="Genomic_DNA"/>
</dbReference>
<gene>
    <name evidence="1" type="ORF">HNQ88_000896</name>
</gene>